<protein>
    <submittedName>
        <fullName evidence="1">Uncharacterized protein</fullName>
    </submittedName>
</protein>
<dbReference type="HOGENOM" id="CLU_2619676_0_0_5"/>
<dbReference type="KEGG" id="rce:RC1_2385"/>
<dbReference type="EMBL" id="CP000613">
    <property type="protein sequence ID" value="ACI99770.1"/>
    <property type="molecule type" value="Genomic_DNA"/>
</dbReference>
<organism evidence="1 2">
    <name type="scientific">Rhodospirillum centenum (strain ATCC 51521 / SW)</name>
    <dbReference type="NCBI Taxonomy" id="414684"/>
    <lineage>
        <taxon>Bacteria</taxon>
        <taxon>Pseudomonadati</taxon>
        <taxon>Pseudomonadota</taxon>
        <taxon>Alphaproteobacteria</taxon>
        <taxon>Rhodospirillales</taxon>
        <taxon>Rhodospirillaceae</taxon>
        <taxon>Rhodospirillum</taxon>
    </lineage>
</organism>
<dbReference type="RefSeq" id="WP_012567553.1">
    <property type="nucleotide sequence ID" value="NC_011420.2"/>
</dbReference>
<name>B6IPR8_RHOCS</name>
<dbReference type="Proteomes" id="UP000001591">
    <property type="component" value="Chromosome"/>
</dbReference>
<proteinExistence type="predicted"/>
<sequence length="78" mass="8415">MAADARKLDTILQQLSKKIEEEDLGTLAIEGPSLAEVVARGKAVSGKIAVAAAMFRAAYRLAKHQDADFLKEHLRPIG</sequence>
<accession>B6IPR8</accession>
<evidence type="ECO:0000313" key="2">
    <source>
        <dbReference type="Proteomes" id="UP000001591"/>
    </source>
</evidence>
<dbReference type="STRING" id="414684.RC1_2385"/>
<keyword evidence="2" id="KW-1185">Reference proteome</keyword>
<gene>
    <name evidence="1" type="ordered locus">RC1_2385</name>
</gene>
<reference evidence="1 2" key="1">
    <citation type="journal article" date="2010" name="BMC Genomics">
        <title>Metabolic flexibility revealed in the genome of the cyst-forming alpha-1 proteobacterium Rhodospirillum centenum.</title>
        <authorList>
            <person name="Lu Y.K."/>
            <person name="Marden J."/>
            <person name="Han M."/>
            <person name="Swingley W.D."/>
            <person name="Mastrian S.D."/>
            <person name="Chowdhury S.R."/>
            <person name="Hao J."/>
            <person name="Helmy T."/>
            <person name="Kim S."/>
            <person name="Kurdoglu A.A."/>
            <person name="Matthies H.J."/>
            <person name="Rollo D."/>
            <person name="Stothard P."/>
            <person name="Blankenship R.E."/>
            <person name="Bauer C.E."/>
            <person name="Touchman J.W."/>
        </authorList>
    </citation>
    <scope>NUCLEOTIDE SEQUENCE [LARGE SCALE GENOMIC DNA]</scope>
    <source>
        <strain evidence="2">ATCC 51521 / SW</strain>
    </source>
</reference>
<evidence type="ECO:0000313" key="1">
    <source>
        <dbReference type="EMBL" id="ACI99770.1"/>
    </source>
</evidence>
<dbReference type="AlphaFoldDB" id="B6IPR8"/>